<feature type="domain" description="GRIP" evidence="7">
    <location>
        <begin position="347"/>
        <end position="398"/>
    </location>
</feature>
<proteinExistence type="predicted"/>
<dbReference type="Proteomes" id="UP000030746">
    <property type="component" value="Unassembled WGS sequence"/>
</dbReference>
<organism evidence="8 9">
    <name type="scientific">Lottia gigantea</name>
    <name type="common">Giant owl limpet</name>
    <dbReference type="NCBI Taxonomy" id="225164"/>
    <lineage>
        <taxon>Eukaryota</taxon>
        <taxon>Metazoa</taxon>
        <taxon>Spiralia</taxon>
        <taxon>Lophotrochozoa</taxon>
        <taxon>Mollusca</taxon>
        <taxon>Gastropoda</taxon>
        <taxon>Patellogastropoda</taxon>
        <taxon>Lottioidea</taxon>
        <taxon>Lottiidae</taxon>
        <taxon>Lottia</taxon>
    </lineage>
</organism>
<gene>
    <name evidence="8" type="ORF">LOTGIDRAFT_129381</name>
</gene>
<evidence type="ECO:0000259" key="7">
    <source>
        <dbReference type="PROSITE" id="PS50913"/>
    </source>
</evidence>
<evidence type="ECO:0000256" key="3">
    <source>
        <dbReference type="ARBA" id="ARBA00022553"/>
    </source>
</evidence>
<dbReference type="RefSeq" id="XP_009062864.1">
    <property type="nucleotide sequence ID" value="XM_009064616.1"/>
</dbReference>
<name>V3ZUR5_LOTGI</name>
<protein>
    <recommendedName>
        <fullName evidence="7">GRIP domain-containing protein</fullName>
    </recommendedName>
</protein>
<dbReference type="OMA" id="MNVEYLK"/>
<accession>V3ZUR5</accession>
<dbReference type="GO" id="GO:0005737">
    <property type="term" value="C:cytoplasm"/>
    <property type="evidence" value="ECO:0007669"/>
    <property type="project" value="UniProtKB-SubCell"/>
</dbReference>
<comment type="subcellular location">
    <subcellularLocation>
        <location evidence="1">Cytoplasm</location>
    </subcellularLocation>
</comment>
<dbReference type="KEGG" id="lgi:LOTGIDRAFT_129381"/>
<sequence>MQIGELSGEKQRLQDKLRSINDGHQRTMKSLESRNQTLQDDLDITRSELTAIQTEFDSYKVRAHSVLKQQKNKPSQDMNSDIEKEEKLRLEKAVDQLKTKLQESSDKMTIIQQDSDILQEEYERLLQRHNKLLADMEEKASNYKRRLEILTNEKSKSILEQQDTIKQLTIQNDSLATSYKDQLKMLQEDHSRSLLLLQKQCDTLDLENMRLQRELQQIHQQRRSTEHYTEPRESPQEFFMDARGEERQEGEAYTTDSYIFQNTVQGNNTGLSFEQLLTTPDLELGKLSKKPEEVNVEMLQTTVTTAHKRIEHLTEVLNESEASVMRLTEQAKILKDEIRRLERNQEREQETKNLEYLKNIFIKVFFLQPKSSERHQLIPVLTQMLKLSAEEKDVLLKMAGNEEEANQAGGWGSYLHRWSGLS</sequence>
<feature type="compositionally biased region" description="Basic and acidic residues" evidence="6">
    <location>
        <begin position="223"/>
        <end position="236"/>
    </location>
</feature>
<evidence type="ECO:0000256" key="6">
    <source>
        <dbReference type="SAM" id="MobiDB-lite"/>
    </source>
</evidence>
<dbReference type="OrthoDB" id="1926336at2759"/>
<evidence type="ECO:0000256" key="4">
    <source>
        <dbReference type="ARBA" id="ARBA00023054"/>
    </source>
</evidence>
<feature type="coiled-coil region" evidence="5">
    <location>
        <begin position="310"/>
        <end position="351"/>
    </location>
</feature>
<feature type="coiled-coil region" evidence="5">
    <location>
        <begin position="21"/>
        <end position="55"/>
    </location>
</feature>
<dbReference type="STRING" id="225164.V3ZUR5"/>
<dbReference type="CTD" id="20232944"/>
<dbReference type="AlphaFoldDB" id="V3ZUR5"/>
<dbReference type="SMART" id="SM00755">
    <property type="entry name" value="Grip"/>
    <property type="match status" value="1"/>
</dbReference>
<feature type="coiled-coil region" evidence="5">
    <location>
        <begin position="80"/>
        <end position="153"/>
    </location>
</feature>
<evidence type="ECO:0000256" key="1">
    <source>
        <dbReference type="ARBA" id="ARBA00004496"/>
    </source>
</evidence>
<evidence type="ECO:0000256" key="2">
    <source>
        <dbReference type="ARBA" id="ARBA00022490"/>
    </source>
</evidence>
<dbReference type="InterPro" id="IPR032023">
    <property type="entry name" value="GCC2_Rab_bind"/>
</dbReference>
<feature type="region of interest" description="Disordered" evidence="6">
    <location>
        <begin position="217"/>
        <end position="236"/>
    </location>
</feature>
<dbReference type="Pfam" id="PF01465">
    <property type="entry name" value="GRIP"/>
    <property type="match status" value="1"/>
</dbReference>
<dbReference type="PANTHER" id="PTHR18902:SF25">
    <property type="entry name" value="GRIP AND COILED-COIL DOMAIN-CONTAINING PROTEIN 2"/>
    <property type="match status" value="1"/>
</dbReference>
<dbReference type="PANTHER" id="PTHR18902">
    <property type="entry name" value="NUCLEAR MITOTIC APPARATUS PROTEIN 1-RELATED"/>
    <property type="match status" value="1"/>
</dbReference>
<evidence type="ECO:0000256" key="5">
    <source>
        <dbReference type="SAM" id="Coils"/>
    </source>
</evidence>
<dbReference type="InterPro" id="IPR051841">
    <property type="entry name" value="MT-Golgi_org_protein"/>
</dbReference>
<dbReference type="GeneID" id="20232944"/>
<keyword evidence="2" id="KW-0963">Cytoplasm</keyword>
<dbReference type="Pfam" id="PF16704">
    <property type="entry name" value="Rab_bind"/>
    <property type="match status" value="1"/>
</dbReference>
<evidence type="ECO:0000313" key="8">
    <source>
        <dbReference type="EMBL" id="ESO86320.1"/>
    </source>
</evidence>
<keyword evidence="3" id="KW-0597">Phosphoprotein</keyword>
<keyword evidence="9" id="KW-1185">Reference proteome</keyword>
<dbReference type="InterPro" id="IPR000237">
    <property type="entry name" value="GRIP_dom"/>
</dbReference>
<reference evidence="8 9" key="1">
    <citation type="journal article" date="2013" name="Nature">
        <title>Insights into bilaterian evolution from three spiralian genomes.</title>
        <authorList>
            <person name="Simakov O."/>
            <person name="Marletaz F."/>
            <person name="Cho S.J."/>
            <person name="Edsinger-Gonzales E."/>
            <person name="Havlak P."/>
            <person name="Hellsten U."/>
            <person name="Kuo D.H."/>
            <person name="Larsson T."/>
            <person name="Lv J."/>
            <person name="Arendt D."/>
            <person name="Savage R."/>
            <person name="Osoegawa K."/>
            <person name="de Jong P."/>
            <person name="Grimwood J."/>
            <person name="Chapman J.A."/>
            <person name="Shapiro H."/>
            <person name="Aerts A."/>
            <person name="Otillar R.P."/>
            <person name="Terry A.Y."/>
            <person name="Boore J.L."/>
            <person name="Grigoriev I.V."/>
            <person name="Lindberg D.R."/>
            <person name="Seaver E.C."/>
            <person name="Weisblat D.A."/>
            <person name="Putnam N.H."/>
            <person name="Rokhsar D.S."/>
        </authorList>
    </citation>
    <scope>NUCLEOTIDE SEQUENCE [LARGE SCALE GENOMIC DNA]</scope>
</reference>
<dbReference type="PROSITE" id="PS50913">
    <property type="entry name" value="GRIP"/>
    <property type="match status" value="1"/>
</dbReference>
<evidence type="ECO:0000313" key="9">
    <source>
        <dbReference type="Proteomes" id="UP000030746"/>
    </source>
</evidence>
<keyword evidence="4 5" id="KW-0175">Coiled coil</keyword>
<dbReference type="HOGENOM" id="CLU_020396_0_0_1"/>
<dbReference type="EMBL" id="KB203083">
    <property type="protein sequence ID" value="ESO86320.1"/>
    <property type="molecule type" value="Genomic_DNA"/>
</dbReference>